<evidence type="ECO:0000256" key="1">
    <source>
        <dbReference type="SAM" id="MobiDB-lite"/>
    </source>
</evidence>
<feature type="compositionally biased region" description="Low complexity" evidence="1">
    <location>
        <begin position="150"/>
        <end position="159"/>
    </location>
</feature>
<feature type="region of interest" description="Disordered" evidence="1">
    <location>
        <begin position="1"/>
        <end position="275"/>
    </location>
</feature>
<comment type="caution">
    <text evidence="2">The sequence shown here is derived from an EMBL/GenBank/DDBJ whole genome shotgun (WGS) entry which is preliminary data.</text>
</comment>
<dbReference type="EMBL" id="JAVIIW010000061">
    <property type="protein sequence ID" value="MDX8482937.1"/>
    <property type="molecule type" value="Genomic_DNA"/>
</dbReference>
<accession>A0ABU4Y7N3</accession>
<dbReference type="Proteomes" id="UP001287059">
    <property type="component" value="Unassembled WGS sequence"/>
</dbReference>
<protein>
    <submittedName>
        <fullName evidence="2">Uncharacterized protein</fullName>
    </submittedName>
</protein>
<feature type="compositionally biased region" description="Basic and acidic residues" evidence="1">
    <location>
        <begin position="114"/>
        <end position="124"/>
    </location>
</feature>
<feature type="compositionally biased region" description="Basic and acidic residues" evidence="1">
    <location>
        <begin position="173"/>
        <end position="193"/>
    </location>
</feature>
<feature type="compositionally biased region" description="Basic and acidic residues" evidence="1">
    <location>
        <begin position="215"/>
        <end position="235"/>
    </location>
</feature>
<organism evidence="2 3">
    <name type="scientific">Mesorhizobium album</name>
    <dbReference type="NCBI Taxonomy" id="3072314"/>
    <lineage>
        <taxon>Bacteria</taxon>
        <taxon>Pseudomonadati</taxon>
        <taxon>Pseudomonadota</taxon>
        <taxon>Alphaproteobacteria</taxon>
        <taxon>Hyphomicrobiales</taxon>
        <taxon>Phyllobacteriaceae</taxon>
        <taxon>Mesorhizobium</taxon>
    </lineage>
</organism>
<sequence length="275" mass="31601">EQGTDQRKGKKFRKLPTVNGAPAENGQSAQEKVEKNNPAVSNQNAPSGNQKKLRRNQVQSSGQATVTGPSGQGAVSPNANVRNRSLRKPPNAGGGSAGGEANVQQNFKANKPNENARRQFKQEKQVLSPQRPEFQAQPKPRPRMQERRLQQQPRPQPQVQERRLPQEQPRPQMQERRPPREQPRPQMQERRPPQEQARPQMQERRPPQEQPRPQMQERRPPQEQRRPQIQERRPPQEQPRPQMQERRPSQTQPKPQQQEKKKPSCGQPGEPACGK</sequence>
<gene>
    <name evidence="2" type="ORF">RFN28_31420</name>
</gene>
<proteinExistence type="predicted"/>
<reference evidence="2 3" key="1">
    <citation type="submission" date="2023-08" db="EMBL/GenBank/DDBJ databases">
        <title>Implementing the SeqCode for naming new Mesorhizobium species isolated from Vachellia karroo root nodules.</title>
        <authorList>
            <person name="Van Lill M."/>
        </authorList>
    </citation>
    <scope>NUCLEOTIDE SEQUENCE [LARGE SCALE GENOMIC DNA]</scope>
    <source>
        <strain evidence="2 3">VK24D</strain>
    </source>
</reference>
<evidence type="ECO:0000313" key="3">
    <source>
        <dbReference type="Proteomes" id="UP001287059"/>
    </source>
</evidence>
<name>A0ABU4Y7N3_9HYPH</name>
<feature type="compositionally biased region" description="Polar residues" evidence="1">
    <location>
        <begin position="38"/>
        <end position="83"/>
    </location>
</feature>
<keyword evidence="3" id="KW-1185">Reference proteome</keyword>
<evidence type="ECO:0000313" key="2">
    <source>
        <dbReference type="EMBL" id="MDX8482937.1"/>
    </source>
</evidence>
<feature type="non-terminal residue" evidence="2">
    <location>
        <position position="1"/>
    </location>
</feature>